<dbReference type="Gene3D" id="4.10.260.10">
    <property type="entry name" value="Transducin (heterotrimeric G protein), gamma chain"/>
    <property type="match status" value="1"/>
</dbReference>
<dbReference type="CDD" id="cd00068">
    <property type="entry name" value="GGL"/>
    <property type="match status" value="1"/>
</dbReference>
<dbReference type="InterPro" id="IPR036305">
    <property type="entry name" value="RGS_sf"/>
</dbReference>
<dbReference type="GO" id="GO:0009968">
    <property type="term" value="P:negative regulation of signal transduction"/>
    <property type="evidence" value="ECO:0007669"/>
    <property type="project" value="UniProtKB-KW"/>
</dbReference>
<dbReference type="Pfam" id="PF00631">
    <property type="entry name" value="G-gamma"/>
    <property type="match status" value="1"/>
</dbReference>
<dbReference type="GeneID" id="105822584"/>
<evidence type="ECO:0000313" key="6">
    <source>
        <dbReference type="Proteomes" id="UP000233160"/>
    </source>
</evidence>
<evidence type="ECO:0000259" key="3">
    <source>
        <dbReference type="PROSITE" id="PS50132"/>
    </source>
</evidence>
<dbReference type="InterPro" id="IPR036388">
    <property type="entry name" value="WH-like_DNA-bd_sf"/>
</dbReference>
<dbReference type="SUPFAM" id="SSF48097">
    <property type="entry name" value="Regulator of G-protein signaling, RGS"/>
    <property type="match status" value="1"/>
</dbReference>
<dbReference type="SUPFAM" id="SSF48670">
    <property type="entry name" value="Transducin (heterotrimeric G protein), gamma chain"/>
    <property type="match status" value="1"/>
</dbReference>
<dbReference type="FunFam" id="1.10.10.10:FF:000329">
    <property type="entry name" value="regulator of G-protein signaling 9 isoform X2"/>
    <property type="match status" value="1"/>
</dbReference>
<dbReference type="InterPro" id="IPR036390">
    <property type="entry name" value="WH_DNA-bd_sf"/>
</dbReference>
<dbReference type="SUPFAM" id="SSF46785">
    <property type="entry name" value="Winged helix' DNA-binding domain"/>
    <property type="match status" value="1"/>
</dbReference>
<dbReference type="Pfam" id="PF00615">
    <property type="entry name" value="RGS"/>
    <property type="match status" value="1"/>
</dbReference>
<dbReference type="SMART" id="SM00315">
    <property type="entry name" value="RGS"/>
    <property type="match status" value="1"/>
</dbReference>
<dbReference type="GO" id="GO:0008277">
    <property type="term" value="P:regulation of G protein-coupled receptor signaling pathway"/>
    <property type="evidence" value="ECO:0007669"/>
    <property type="project" value="InterPro"/>
</dbReference>
<dbReference type="SMART" id="SM00224">
    <property type="entry name" value="GGL"/>
    <property type="match status" value="1"/>
</dbReference>
<dbReference type="GO" id="GO:0005886">
    <property type="term" value="C:plasma membrane"/>
    <property type="evidence" value="ECO:0007669"/>
    <property type="project" value="TreeGrafter"/>
</dbReference>
<sequence length="467" mass="52972">MAAGPAPSGGRARAQRLHLSKMERVVLSMQDPDQGVRMRSQRLLITVVPHAVTGGDVVEWLIQKFCISQEEALHLGTLLVQHGYIYPLRDPGILVLRQDETPYRFQTPYFWTSTLWPAAELDYAIYLAKKNMRKQGSLLDHEKERYDQLHKRINHAWDLVLMQAREQLRAAKQRRKGDRLVIACQEQTFWLVNRPPPGSPNVLEQGPELSCCAASPVQMTKSSDFYKQEIECCRKALGRARVKSSVCLEAYLQFSVQHRLHDPMLSGCLPGNPWITDSAAYWAVNSPTAAAPTKLRVERWAFSFQELLEDPVGRAHFMDFLRKEFSAENLSFWEACEELRYGGQAQVPALVDAVYQQFLAPGAAHWVNIDSRTMERTLEGLRQPHRYVLDDAQLHIYMLMKKDSYPRFLKSDLYKGLLAEAGIPLETKRRVFPFPRKPWHASPSPALLPPSGEPMVAGGPDGGDSVA</sequence>
<dbReference type="Gene3D" id="1.10.167.10">
    <property type="entry name" value="Regulator of G-protein Signalling 4, domain 2"/>
    <property type="match status" value="1"/>
</dbReference>
<gene>
    <name evidence="5" type="primary">RGS11</name>
</gene>
<dbReference type="FunFam" id="1.10.167.10:FF:000001">
    <property type="entry name" value="Putative regulator of g-protein signaling 12"/>
    <property type="match status" value="1"/>
</dbReference>
<proteinExistence type="predicted"/>
<dbReference type="CDD" id="cd08740">
    <property type="entry name" value="RGS_RGS11"/>
    <property type="match status" value="1"/>
</dbReference>
<reference evidence="5" key="2">
    <citation type="submission" date="2025-09" db="UniProtKB">
        <authorList>
            <consortium name="Ensembl"/>
        </authorList>
    </citation>
    <scope>IDENTIFICATION</scope>
</reference>
<name>A0A2K6FIZ3_PROCO</name>
<dbReference type="GeneTree" id="ENSGT00940000160198"/>
<dbReference type="Gene3D" id="1.10.1240.60">
    <property type="match status" value="1"/>
</dbReference>
<dbReference type="GO" id="GO:0031681">
    <property type="term" value="F:G-protein beta-subunit binding"/>
    <property type="evidence" value="ECO:0007669"/>
    <property type="project" value="Ensembl"/>
</dbReference>
<evidence type="ECO:0000259" key="4">
    <source>
        <dbReference type="PROSITE" id="PS50186"/>
    </source>
</evidence>
<dbReference type="KEGG" id="pcoq:105822584"/>
<dbReference type="InterPro" id="IPR047016">
    <property type="entry name" value="RGS6/7/9/11"/>
</dbReference>
<keyword evidence="1" id="KW-0734">Signal transduction inhibitor</keyword>
<dbReference type="InterPro" id="IPR015898">
    <property type="entry name" value="G-protein_gamma-like_dom"/>
</dbReference>
<evidence type="ECO:0000313" key="5">
    <source>
        <dbReference type="Ensembl" id="ENSPCOP00000013954.1"/>
    </source>
</evidence>
<dbReference type="GO" id="GO:0035556">
    <property type="term" value="P:intracellular signal transduction"/>
    <property type="evidence" value="ECO:0007669"/>
    <property type="project" value="InterPro"/>
</dbReference>
<dbReference type="SMART" id="SM00049">
    <property type="entry name" value="DEP"/>
    <property type="match status" value="1"/>
</dbReference>
<dbReference type="Ensembl" id="ENSPCOT00000024561.1">
    <property type="protein sequence ID" value="ENSPCOP00000013954.1"/>
    <property type="gene ID" value="ENSPCOG00000018637.1"/>
</dbReference>
<dbReference type="RefSeq" id="XP_012515039.1">
    <property type="nucleotide sequence ID" value="XM_012659585.1"/>
</dbReference>
<dbReference type="GO" id="GO:0003924">
    <property type="term" value="F:GTPase activity"/>
    <property type="evidence" value="ECO:0007669"/>
    <property type="project" value="UniProtKB-ARBA"/>
</dbReference>
<dbReference type="PROSITE" id="PS50186">
    <property type="entry name" value="DEP"/>
    <property type="match status" value="1"/>
</dbReference>
<dbReference type="AlphaFoldDB" id="A0A2K6FIZ3"/>
<feature type="region of interest" description="Disordered" evidence="2">
    <location>
        <begin position="440"/>
        <end position="467"/>
    </location>
</feature>
<dbReference type="InterPro" id="IPR040759">
    <property type="entry name" value="RGS_DHEX"/>
</dbReference>
<reference evidence="5" key="1">
    <citation type="submission" date="2025-08" db="UniProtKB">
        <authorList>
            <consortium name="Ensembl"/>
        </authorList>
    </citation>
    <scope>IDENTIFICATION</scope>
</reference>
<dbReference type="GO" id="GO:0005096">
    <property type="term" value="F:GTPase activator activity"/>
    <property type="evidence" value="ECO:0007669"/>
    <property type="project" value="TreeGrafter"/>
</dbReference>
<evidence type="ECO:0000256" key="1">
    <source>
        <dbReference type="ARBA" id="ARBA00022700"/>
    </source>
</evidence>
<dbReference type="PRINTS" id="PR01301">
    <property type="entry name" value="RGSPROTEIN"/>
</dbReference>
<dbReference type="Pfam" id="PF00610">
    <property type="entry name" value="DEP"/>
    <property type="match status" value="1"/>
</dbReference>
<dbReference type="Proteomes" id="UP000233160">
    <property type="component" value="Unassembled WGS sequence"/>
</dbReference>
<evidence type="ECO:0000256" key="2">
    <source>
        <dbReference type="SAM" id="MobiDB-lite"/>
    </source>
</evidence>
<dbReference type="InterPro" id="IPR000591">
    <property type="entry name" value="DEP_dom"/>
</dbReference>
<dbReference type="GO" id="GO:0007186">
    <property type="term" value="P:G protein-coupled receptor signaling pathway"/>
    <property type="evidence" value="ECO:0007669"/>
    <property type="project" value="InterPro"/>
</dbReference>
<dbReference type="PROSITE" id="PS50132">
    <property type="entry name" value="RGS"/>
    <property type="match status" value="1"/>
</dbReference>
<dbReference type="PANTHER" id="PTHR45746">
    <property type="entry name" value="LP21163P"/>
    <property type="match status" value="1"/>
</dbReference>
<dbReference type="STRING" id="379532.ENSPCOP00000013954"/>
<dbReference type="GO" id="GO:0043005">
    <property type="term" value="C:neuron projection"/>
    <property type="evidence" value="ECO:0007669"/>
    <property type="project" value="TreeGrafter"/>
</dbReference>
<dbReference type="PANTHER" id="PTHR45746:SF3">
    <property type="entry name" value="REGULATOR OF G-PROTEIN SIGNALING 11"/>
    <property type="match status" value="1"/>
</dbReference>
<protein>
    <submittedName>
        <fullName evidence="5">Regulator of G protein signaling 11</fullName>
    </submittedName>
</protein>
<dbReference type="SMART" id="SM01224">
    <property type="entry name" value="G_gamma"/>
    <property type="match status" value="1"/>
</dbReference>
<feature type="domain" description="RGS" evidence="3">
    <location>
        <begin position="303"/>
        <end position="418"/>
    </location>
</feature>
<dbReference type="OMA" id="WISDEAS"/>
<dbReference type="GO" id="GO:0005737">
    <property type="term" value="C:cytoplasm"/>
    <property type="evidence" value="ECO:0007669"/>
    <property type="project" value="TreeGrafter"/>
</dbReference>
<dbReference type="Pfam" id="PF18148">
    <property type="entry name" value="RGS_DHEX"/>
    <property type="match status" value="1"/>
</dbReference>
<dbReference type="CDD" id="cd04450">
    <property type="entry name" value="DEP_RGS7-like"/>
    <property type="match status" value="1"/>
</dbReference>
<dbReference type="InterPro" id="IPR036284">
    <property type="entry name" value="GGL_sf"/>
</dbReference>
<dbReference type="GO" id="GO:0032991">
    <property type="term" value="C:protein-containing complex"/>
    <property type="evidence" value="ECO:0007669"/>
    <property type="project" value="Ensembl"/>
</dbReference>
<keyword evidence="6" id="KW-1185">Reference proteome</keyword>
<dbReference type="OrthoDB" id="196547at2759"/>
<dbReference type="InterPro" id="IPR044926">
    <property type="entry name" value="RGS_subdomain_2"/>
</dbReference>
<dbReference type="CTD" id="8786"/>
<dbReference type="Gene3D" id="1.10.10.10">
    <property type="entry name" value="Winged helix-like DNA-binding domain superfamily/Winged helix DNA-binding domain"/>
    <property type="match status" value="1"/>
</dbReference>
<feature type="domain" description="DEP" evidence="4">
    <location>
        <begin position="32"/>
        <end position="107"/>
    </location>
</feature>
<accession>A0A2K6FIZ3</accession>
<dbReference type="InterPro" id="IPR047017">
    <property type="entry name" value="RGS6/7/9/11_DHEX_sf"/>
</dbReference>
<organism evidence="5 6">
    <name type="scientific">Propithecus coquereli</name>
    <name type="common">Coquerel's sifaka</name>
    <name type="synonym">Propithecus verreauxi coquereli</name>
    <dbReference type="NCBI Taxonomy" id="379532"/>
    <lineage>
        <taxon>Eukaryota</taxon>
        <taxon>Metazoa</taxon>
        <taxon>Chordata</taxon>
        <taxon>Craniata</taxon>
        <taxon>Vertebrata</taxon>
        <taxon>Euteleostomi</taxon>
        <taxon>Mammalia</taxon>
        <taxon>Eutheria</taxon>
        <taxon>Euarchontoglires</taxon>
        <taxon>Primates</taxon>
        <taxon>Strepsirrhini</taxon>
        <taxon>Lemuriformes</taxon>
        <taxon>Indriidae</taxon>
        <taxon>Propithecus</taxon>
    </lineage>
</organism>
<dbReference type="InterPro" id="IPR016137">
    <property type="entry name" value="RGS"/>
</dbReference>